<protein>
    <submittedName>
        <fullName evidence="1">Uncharacterized protein</fullName>
    </submittedName>
</protein>
<keyword evidence="2" id="KW-1185">Reference proteome</keyword>
<accession>A0ABP6UYC0</accession>
<gene>
    <name evidence="1" type="ORF">GCM10022393_42730</name>
</gene>
<name>A0ABP6UYC0_9FLAO</name>
<dbReference type="EMBL" id="BAABCW010000034">
    <property type="protein sequence ID" value="GAA3523338.1"/>
    <property type="molecule type" value="Genomic_DNA"/>
</dbReference>
<dbReference type="Proteomes" id="UP001500459">
    <property type="component" value="Unassembled WGS sequence"/>
</dbReference>
<evidence type="ECO:0000313" key="1">
    <source>
        <dbReference type="EMBL" id="GAA3523338.1"/>
    </source>
</evidence>
<organism evidence="1 2">
    <name type="scientific">Aquimarina addita</name>
    <dbReference type="NCBI Taxonomy" id="870485"/>
    <lineage>
        <taxon>Bacteria</taxon>
        <taxon>Pseudomonadati</taxon>
        <taxon>Bacteroidota</taxon>
        <taxon>Flavobacteriia</taxon>
        <taxon>Flavobacteriales</taxon>
        <taxon>Flavobacteriaceae</taxon>
        <taxon>Aquimarina</taxon>
    </lineage>
</organism>
<sequence length="205" mass="23566">MRENVGIWLKYIEARPLFKTKDYDGIIKLFKGTKTESFSYGGYKYVIDDAINIAKSVTDVNKISSKLGISKNVIAKVKKHFFIDEHLIKTENGFQVGRFEKNADDIAFWKEAENGFIKDVSWKEEGIAMNLSKAESKEYFNNLISHEYVELRLMEEGFSFRSLKELNVRKPHDLAPTLNGRYAESFFESTIPSPNSSLSNLEEIV</sequence>
<proteinExistence type="predicted"/>
<comment type="caution">
    <text evidence="1">The sequence shown here is derived from an EMBL/GenBank/DDBJ whole genome shotgun (WGS) entry which is preliminary data.</text>
</comment>
<evidence type="ECO:0000313" key="2">
    <source>
        <dbReference type="Proteomes" id="UP001500459"/>
    </source>
</evidence>
<reference evidence="2" key="1">
    <citation type="journal article" date="2019" name="Int. J. Syst. Evol. Microbiol.">
        <title>The Global Catalogue of Microorganisms (GCM) 10K type strain sequencing project: providing services to taxonomists for standard genome sequencing and annotation.</title>
        <authorList>
            <consortium name="The Broad Institute Genomics Platform"/>
            <consortium name="The Broad Institute Genome Sequencing Center for Infectious Disease"/>
            <person name="Wu L."/>
            <person name="Ma J."/>
        </authorList>
    </citation>
    <scope>NUCLEOTIDE SEQUENCE [LARGE SCALE GENOMIC DNA]</scope>
    <source>
        <strain evidence="2">JCM 17106</strain>
    </source>
</reference>